<reference evidence="3" key="1">
    <citation type="submission" date="2018-06" db="EMBL/GenBank/DDBJ databases">
        <authorList>
            <person name="Guldener U."/>
        </authorList>
    </citation>
    <scope>NUCLEOTIDE SEQUENCE [LARGE SCALE GENOMIC DNA]</scope>
    <source>
        <strain evidence="3">UTAD17</strain>
    </source>
</reference>
<proteinExistence type="predicted"/>
<sequence length="277" mass="31616">MSNINVSAAILIIGDEVLNGKITDTNSRYFAKYCYNLGIPLREISTIGDDLIQIETSIKRLSLENDLIVTSGGIGSTHDDITYESISKAFNLPCLLNQECVARMERINQPTKRFQGQALKDHYRMATLPTGDIVKNYYVDEKMWVPVCSIDKKVYILPGIPQLFEKLLELMKPNFQKIYQLKDVHYLRYFVKTPYGESYFASFLRELQENANKVSKNIKLGSYPHFGMGFNTISILGSESDKAELEKIKKLVIAKLKGEEVSSQDEDNYSNQRKDKL</sequence>
<dbReference type="OrthoDB" id="448496at2759"/>
<evidence type="ECO:0000259" key="1">
    <source>
        <dbReference type="SMART" id="SM00852"/>
    </source>
</evidence>
<dbReference type="InterPro" id="IPR036425">
    <property type="entry name" value="MoaB/Mog-like_dom_sf"/>
</dbReference>
<evidence type="ECO:0000313" key="3">
    <source>
        <dbReference type="Proteomes" id="UP000262825"/>
    </source>
</evidence>
<accession>A0A376B9F6</accession>
<dbReference type="SMART" id="SM00852">
    <property type="entry name" value="MoCF_biosynth"/>
    <property type="match status" value="1"/>
</dbReference>
<evidence type="ECO:0000313" key="2">
    <source>
        <dbReference type="EMBL" id="SSD61306.1"/>
    </source>
</evidence>
<dbReference type="InterPro" id="IPR001453">
    <property type="entry name" value="MoaB/Mog_dom"/>
</dbReference>
<dbReference type="GO" id="GO:0042726">
    <property type="term" value="P:flavin-containing compound metabolic process"/>
    <property type="evidence" value="ECO:0007669"/>
    <property type="project" value="TreeGrafter"/>
</dbReference>
<dbReference type="SUPFAM" id="SSF53218">
    <property type="entry name" value="Molybdenum cofactor biosynthesis proteins"/>
    <property type="match status" value="1"/>
</dbReference>
<dbReference type="Pfam" id="PF00994">
    <property type="entry name" value="MoCF_biosynth"/>
    <property type="match status" value="1"/>
</dbReference>
<dbReference type="AlphaFoldDB" id="A0A376B9F6"/>
<gene>
    <name evidence="2" type="ORF">SCODWIG_03067</name>
</gene>
<dbReference type="GO" id="GO:0016740">
    <property type="term" value="F:transferase activity"/>
    <property type="evidence" value="ECO:0007669"/>
    <property type="project" value="UniProtKB-KW"/>
</dbReference>
<dbReference type="CDD" id="cd00885">
    <property type="entry name" value="cinA"/>
    <property type="match status" value="1"/>
</dbReference>
<dbReference type="Gene3D" id="3.40.980.10">
    <property type="entry name" value="MoaB/Mog-like domain"/>
    <property type="match status" value="1"/>
</dbReference>
<dbReference type="PANTHER" id="PTHR47675">
    <property type="entry name" value="MOLYBDOPTERIN BINDING DOMAIN PROTEIN (AFU_ORTHOLOGUE AFUA_5G11210)"/>
    <property type="match status" value="1"/>
</dbReference>
<dbReference type="GO" id="GO:0047884">
    <property type="term" value="F:FAD diphosphatase activity"/>
    <property type="evidence" value="ECO:0007669"/>
    <property type="project" value="TreeGrafter"/>
</dbReference>
<protein>
    <submittedName>
        <fullName evidence="2">Related to 3^-phosphoadenosine 5^-phosphosulfate sulfotransferase (PAPS reductase)/FAD synthetase and related enzymes</fullName>
    </submittedName>
</protein>
<keyword evidence="2" id="KW-0808">Transferase</keyword>
<feature type="domain" description="MoaB/Mog" evidence="1">
    <location>
        <begin position="9"/>
        <end position="178"/>
    </location>
</feature>
<dbReference type="EMBL" id="UFAJ01000645">
    <property type="protein sequence ID" value="SSD61306.1"/>
    <property type="molecule type" value="Genomic_DNA"/>
</dbReference>
<dbReference type="Proteomes" id="UP000262825">
    <property type="component" value="Unassembled WGS sequence"/>
</dbReference>
<dbReference type="PANTHER" id="PTHR47675:SF1">
    <property type="entry name" value="MOLYBDOPTERIN BINDING DOMAIN PROTEIN (AFU_ORTHOLOGUE AFUA_5G11210)"/>
    <property type="match status" value="1"/>
</dbReference>
<keyword evidence="3" id="KW-1185">Reference proteome</keyword>
<organism evidence="2 3">
    <name type="scientific">Saccharomycodes ludwigii</name>
    <dbReference type="NCBI Taxonomy" id="36035"/>
    <lineage>
        <taxon>Eukaryota</taxon>
        <taxon>Fungi</taxon>
        <taxon>Dikarya</taxon>
        <taxon>Ascomycota</taxon>
        <taxon>Saccharomycotina</taxon>
        <taxon>Saccharomycetes</taxon>
        <taxon>Saccharomycodales</taxon>
        <taxon>Saccharomycodaceae</taxon>
        <taxon>Saccharomycodes</taxon>
    </lineage>
</organism>
<name>A0A376B9F6_9ASCO</name>
<dbReference type="VEuPathDB" id="FungiDB:SCODWIG_03067"/>